<organism evidence="2 3">
    <name type="scientific">Xylophilus ampelinus</name>
    <dbReference type="NCBI Taxonomy" id="54067"/>
    <lineage>
        <taxon>Bacteria</taxon>
        <taxon>Pseudomonadati</taxon>
        <taxon>Pseudomonadota</taxon>
        <taxon>Betaproteobacteria</taxon>
        <taxon>Burkholderiales</taxon>
        <taxon>Xylophilus</taxon>
    </lineage>
</organism>
<dbReference type="RefSeq" id="WP_110464951.1">
    <property type="nucleotide sequence ID" value="NZ_JAMOFZ010000005.1"/>
</dbReference>
<comment type="caution">
    <text evidence="2">The sequence shown here is derived from an EMBL/GenBank/DDBJ whole genome shotgun (WGS) entry which is preliminary data.</text>
</comment>
<sequence length="195" mass="21775">MTLSPYFHNLRTAYRAELDDLTSDSEGKDVLHRRLTQKRKEIGFLVQMLELSPEMVAVAFHRAFKFPQPRAIEPLVGLDAAELPEWHTLAQSVVLEPWAVGMAEAVLKEPAGSRFLVAAATLEYLQTHARPGPADAGASDEDEDENADDDQDDNEPVEDDDTPLSADDARDPQTRRSREDAGSDWLSDQGFDRKE</sequence>
<evidence type="ECO:0000256" key="1">
    <source>
        <dbReference type="SAM" id="MobiDB-lite"/>
    </source>
</evidence>
<dbReference type="EMBL" id="QJTC01000005">
    <property type="protein sequence ID" value="PYE78662.1"/>
    <property type="molecule type" value="Genomic_DNA"/>
</dbReference>
<protein>
    <submittedName>
        <fullName evidence="2">Uncharacterized protein</fullName>
    </submittedName>
</protein>
<name>A0A318SMS1_9BURK</name>
<reference evidence="2 3" key="1">
    <citation type="submission" date="2018-06" db="EMBL/GenBank/DDBJ databases">
        <title>Genomic Encyclopedia of Type Strains, Phase III (KMG-III): the genomes of soil and plant-associated and newly described type strains.</title>
        <authorList>
            <person name="Whitman W."/>
        </authorList>
    </citation>
    <scope>NUCLEOTIDE SEQUENCE [LARGE SCALE GENOMIC DNA]</scope>
    <source>
        <strain evidence="2 3">CECT 7646</strain>
    </source>
</reference>
<dbReference type="Proteomes" id="UP000247540">
    <property type="component" value="Unassembled WGS sequence"/>
</dbReference>
<evidence type="ECO:0000313" key="2">
    <source>
        <dbReference type="EMBL" id="PYE78662.1"/>
    </source>
</evidence>
<dbReference type="AlphaFoldDB" id="A0A318SMS1"/>
<feature type="region of interest" description="Disordered" evidence="1">
    <location>
        <begin position="129"/>
        <end position="195"/>
    </location>
</feature>
<accession>A0A318SMS1</accession>
<gene>
    <name evidence="2" type="ORF">DFQ15_10520</name>
</gene>
<keyword evidence="3" id="KW-1185">Reference proteome</keyword>
<dbReference type="OrthoDB" id="9179699at2"/>
<evidence type="ECO:0000313" key="3">
    <source>
        <dbReference type="Proteomes" id="UP000247540"/>
    </source>
</evidence>
<feature type="compositionally biased region" description="Acidic residues" evidence="1">
    <location>
        <begin position="138"/>
        <end position="162"/>
    </location>
</feature>
<feature type="compositionally biased region" description="Basic and acidic residues" evidence="1">
    <location>
        <begin position="167"/>
        <end position="181"/>
    </location>
</feature>
<proteinExistence type="predicted"/>